<dbReference type="AlphaFoldDB" id="A0A9Q0FV12"/>
<reference evidence="1" key="1">
    <citation type="submission" date="2022-02" db="EMBL/GenBank/DDBJ databases">
        <authorList>
            <person name="Henning P.M."/>
            <person name="McCubbin A.G."/>
            <person name="Shore J.S."/>
        </authorList>
    </citation>
    <scope>NUCLEOTIDE SEQUENCE</scope>
    <source>
        <strain evidence="1">F60SS</strain>
        <tissue evidence="1">Leaves</tissue>
    </source>
</reference>
<reference evidence="1" key="2">
    <citation type="journal article" date="2023" name="Plants (Basel)">
        <title>Annotation of the Turnera subulata (Passifloraceae) Draft Genome Reveals the S-Locus Evolved after the Divergence of Turneroideae from Passifloroideae in a Stepwise Manner.</title>
        <authorList>
            <person name="Henning P.M."/>
            <person name="Roalson E.H."/>
            <person name="Mir W."/>
            <person name="McCubbin A.G."/>
            <person name="Shore J.S."/>
        </authorList>
    </citation>
    <scope>NUCLEOTIDE SEQUENCE</scope>
    <source>
        <strain evidence="1">F60SS</strain>
    </source>
</reference>
<name>A0A9Q0FV12_9ROSI</name>
<comment type="caution">
    <text evidence="1">The sequence shown here is derived from an EMBL/GenBank/DDBJ whole genome shotgun (WGS) entry which is preliminary data.</text>
</comment>
<evidence type="ECO:0000313" key="2">
    <source>
        <dbReference type="Proteomes" id="UP001141552"/>
    </source>
</evidence>
<dbReference type="Proteomes" id="UP001141552">
    <property type="component" value="Unassembled WGS sequence"/>
</dbReference>
<organism evidence="1 2">
    <name type="scientific">Turnera subulata</name>
    <dbReference type="NCBI Taxonomy" id="218843"/>
    <lineage>
        <taxon>Eukaryota</taxon>
        <taxon>Viridiplantae</taxon>
        <taxon>Streptophyta</taxon>
        <taxon>Embryophyta</taxon>
        <taxon>Tracheophyta</taxon>
        <taxon>Spermatophyta</taxon>
        <taxon>Magnoliopsida</taxon>
        <taxon>eudicotyledons</taxon>
        <taxon>Gunneridae</taxon>
        <taxon>Pentapetalae</taxon>
        <taxon>rosids</taxon>
        <taxon>fabids</taxon>
        <taxon>Malpighiales</taxon>
        <taxon>Passifloraceae</taxon>
        <taxon>Turnera</taxon>
    </lineage>
</organism>
<keyword evidence="2" id="KW-1185">Reference proteome</keyword>
<dbReference type="EMBL" id="JAKUCV010004003">
    <property type="protein sequence ID" value="KAJ4836886.1"/>
    <property type="molecule type" value="Genomic_DNA"/>
</dbReference>
<gene>
    <name evidence="1" type="ORF">Tsubulata_015789</name>
</gene>
<protein>
    <submittedName>
        <fullName evidence="1">Uncharacterized protein</fullName>
    </submittedName>
</protein>
<accession>A0A9Q0FV12</accession>
<evidence type="ECO:0000313" key="1">
    <source>
        <dbReference type="EMBL" id="KAJ4836886.1"/>
    </source>
</evidence>
<proteinExistence type="predicted"/>
<sequence>MHFVTIQAKRELLNTHSNGKTDPSINIIGGVAPQTETNLKRPQISAPVRPKNLINSFDKFGLVFSTITGSRQHMTLGSQELGRAL</sequence>